<dbReference type="InterPro" id="IPR001091">
    <property type="entry name" value="RM_Methyltransferase"/>
</dbReference>
<dbReference type="SUPFAM" id="SSF53335">
    <property type="entry name" value="S-adenosyl-L-methionine-dependent methyltransferases"/>
    <property type="match status" value="1"/>
</dbReference>
<organism evidence="5 6">
    <name type="scientific">Candidatus Anoxymicrobium japonicum</name>
    <dbReference type="NCBI Taxonomy" id="2013648"/>
    <lineage>
        <taxon>Bacteria</taxon>
        <taxon>Bacillati</taxon>
        <taxon>Actinomycetota</taxon>
        <taxon>Candidatus Geothermincolia</taxon>
        <taxon>Candidatus Geothermincolales</taxon>
        <taxon>Candidatus Anoxymicrobiaceae</taxon>
        <taxon>Candidatus Anoxymicrobium</taxon>
    </lineage>
</organism>
<dbReference type="GO" id="GO:0005737">
    <property type="term" value="C:cytoplasm"/>
    <property type="evidence" value="ECO:0007669"/>
    <property type="project" value="TreeGrafter"/>
</dbReference>
<dbReference type="GO" id="GO:0003677">
    <property type="term" value="F:DNA binding"/>
    <property type="evidence" value="ECO:0007669"/>
    <property type="project" value="InterPro"/>
</dbReference>
<dbReference type="Gene3D" id="3.40.50.150">
    <property type="entry name" value="Vaccinia Virus protein VP39"/>
    <property type="match status" value="1"/>
</dbReference>
<evidence type="ECO:0000256" key="3">
    <source>
        <dbReference type="RuleBase" id="RU362026"/>
    </source>
</evidence>
<dbReference type="EC" id="2.1.1.-" evidence="3"/>
<dbReference type="Pfam" id="PF01555">
    <property type="entry name" value="N6_N4_Mtase"/>
    <property type="match status" value="1"/>
</dbReference>
<sequence>MRHNIIYLGNCIEVMRSEVADRSTSLVYADPPYNLSGNTLQWLGNKTGGDWFKMNEDWDQMPPEVYSAFTDEWIAEAHRVLKKNGSLYVSCTYHNVADVILAIRKVSMKINNIITWYKPNAMPNMTKRVYTHSTEYVVCAVNGPKWIFNYEDVKDINPERQKDGSTKQMRDLWTIPLVQGSERLHGEDGRAAHPTQKPEEMLKRIVVASSNEGDLVLDPFLGSGTTAVISERYHRNWIGIETDESYIEMAIKRYQEEFATDLPLVVHETREERVFPSKKQALFS</sequence>
<dbReference type="AlphaFoldDB" id="A0A2N3G7J6"/>
<protein>
    <recommendedName>
        <fullName evidence="3">Methyltransferase</fullName>
        <ecNumber evidence="3">2.1.1.-</ecNumber>
    </recommendedName>
</protein>
<evidence type="ECO:0000256" key="1">
    <source>
        <dbReference type="ARBA" id="ARBA00022603"/>
    </source>
</evidence>
<dbReference type="InterPro" id="IPR002941">
    <property type="entry name" value="DNA_methylase_N4/N6"/>
</dbReference>
<name>A0A2N3G7J6_9ACTN</name>
<feature type="domain" description="DNA methylase N-4/N-6" evidence="4">
    <location>
        <begin position="25"/>
        <end position="251"/>
    </location>
</feature>
<dbReference type="PRINTS" id="PR00508">
    <property type="entry name" value="S21N4MTFRASE"/>
</dbReference>
<comment type="similarity">
    <text evidence="3">Belongs to the N(4)/N(6)-methyltransferase family.</text>
</comment>
<dbReference type="GO" id="GO:0009007">
    <property type="term" value="F:site-specific DNA-methyltransferase (adenine-specific) activity"/>
    <property type="evidence" value="ECO:0007669"/>
    <property type="project" value="TreeGrafter"/>
</dbReference>
<dbReference type="GO" id="GO:0032259">
    <property type="term" value="P:methylation"/>
    <property type="evidence" value="ECO:0007669"/>
    <property type="project" value="UniProtKB-KW"/>
</dbReference>
<evidence type="ECO:0000256" key="2">
    <source>
        <dbReference type="ARBA" id="ARBA00022679"/>
    </source>
</evidence>
<keyword evidence="2 5" id="KW-0808">Transferase</keyword>
<dbReference type="Proteomes" id="UP000233654">
    <property type="component" value="Unassembled WGS sequence"/>
</dbReference>
<keyword evidence="1 5" id="KW-0489">Methyltransferase</keyword>
<dbReference type="PANTHER" id="PTHR13370:SF3">
    <property type="entry name" value="TRNA (GUANINE(10)-N2)-METHYLTRANSFERASE HOMOLOG"/>
    <property type="match status" value="1"/>
</dbReference>
<dbReference type="GO" id="GO:0008170">
    <property type="term" value="F:N-methyltransferase activity"/>
    <property type="evidence" value="ECO:0007669"/>
    <property type="project" value="InterPro"/>
</dbReference>
<reference evidence="5 6" key="1">
    <citation type="journal article" date="2017" name="ISME J.">
        <title>Potential for microbial H2 and metal transformations associated with novel bacteria and archaea in deep terrestrial subsurface sediments.</title>
        <authorList>
            <person name="Hernsdorf A.W."/>
            <person name="Amano Y."/>
            <person name="Miyakawa K."/>
            <person name="Ise K."/>
            <person name="Suzuki Y."/>
            <person name="Anantharaman K."/>
            <person name="Probst A."/>
            <person name="Burstein D."/>
            <person name="Thomas B.C."/>
            <person name="Banfield J.F."/>
        </authorList>
    </citation>
    <scope>NUCLEOTIDE SEQUENCE [LARGE SCALE GENOMIC DNA]</scope>
    <source>
        <strain evidence="5">HGW-Actinobacteria-3</strain>
    </source>
</reference>
<evidence type="ECO:0000313" key="5">
    <source>
        <dbReference type="EMBL" id="PKQ28690.1"/>
    </source>
</evidence>
<comment type="caution">
    <text evidence="5">The sequence shown here is derived from an EMBL/GenBank/DDBJ whole genome shotgun (WGS) entry which is preliminary data.</text>
</comment>
<evidence type="ECO:0000259" key="4">
    <source>
        <dbReference type="Pfam" id="PF01555"/>
    </source>
</evidence>
<evidence type="ECO:0000313" key="6">
    <source>
        <dbReference type="Proteomes" id="UP000233654"/>
    </source>
</evidence>
<dbReference type="PANTHER" id="PTHR13370">
    <property type="entry name" value="RNA METHYLASE-RELATED"/>
    <property type="match status" value="1"/>
</dbReference>
<dbReference type="InterPro" id="IPR029063">
    <property type="entry name" value="SAM-dependent_MTases_sf"/>
</dbReference>
<gene>
    <name evidence="5" type="ORF">CVT63_01560</name>
</gene>
<proteinExistence type="inferred from homology"/>
<dbReference type="EMBL" id="PHEX01000008">
    <property type="protein sequence ID" value="PKQ28690.1"/>
    <property type="molecule type" value="Genomic_DNA"/>
</dbReference>
<accession>A0A2N3G7J6</accession>